<dbReference type="InterPro" id="IPR029044">
    <property type="entry name" value="Nucleotide-diphossugar_trans"/>
</dbReference>
<keyword evidence="6" id="KW-1185">Reference proteome</keyword>
<feature type="transmembrane region" description="Helical" evidence="4">
    <location>
        <begin position="385"/>
        <end position="406"/>
    </location>
</feature>
<evidence type="ECO:0000256" key="1">
    <source>
        <dbReference type="ARBA" id="ARBA00006739"/>
    </source>
</evidence>
<proteinExistence type="inferred from homology"/>
<dbReference type="CDD" id="cd06438">
    <property type="entry name" value="EpsO_like"/>
    <property type="match status" value="1"/>
</dbReference>
<evidence type="ECO:0000313" key="5">
    <source>
        <dbReference type="EMBL" id="MBC5729592.1"/>
    </source>
</evidence>
<protein>
    <submittedName>
        <fullName evidence="5">Glycosyltransferase family 2 protein</fullName>
    </submittedName>
</protein>
<gene>
    <name evidence="5" type="ORF">H8S34_01930</name>
</gene>
<dbReference type="Proteomes" id="UP000660021">
    <property type="component" value="Unassembled WGS sequence"/>
</dbReference>
<feature type="transmembrane region" description="Helical" evidence="4">
    <location>
        <begin position="12"/>
        <end position="31"/>
    </location>
</feature>
<keyword evidence="4" id="KW-0812">Transmembrane</keyword>
<sequence length="426" mass="48394">MDMLSFVRDFNLLLAVILTLAYFYQLVYLVIGLTRRKRCALEQEVRQHRYAAVICARNESNVIADLIQDLKRQNYPAELLDVYVVADNCTDDTAAVSRKAGAVVYERFNKVQVGKGYAMDYLFHRLKAEGRTGYEGFFVFDADNHVDPNFVPAMNRTFDSGKYDALTSYRNSKNFGDNWISAGYGLWFLREARFLSGPRMALGTNCHVSGTGFLVSARLVEENGGWPFHLLTEDIEFSVNCAIQGKRIGYCEDAVIYDEQPVTFKQSWDQRLRWSKGFYQVDFKYGLGLLKNCFKGGRRGFSCYDMLMTVAPGMLLTLLGIVFNAIVLVACLNETTYMAKLVIDETMGFLGMAVVNFYLGLFLFGVVTTATEWKKIQVAPAQKVLYLFTFPIFMFTYVPISVAALVRRVEWKPIYHGAKGSLRAQE</sequence>
<dbReference type="SUPFAM" id="SSF53448">
    <property type="entry name" value="Nucleotide-diphospho-sugar transferases"/>
    <property type="match status" value="1"/>
</dbReference>
<dbReference type="Pfam" id="PF13641">
    <property type="entry name" value="Glyco_tranf_2_3"/>
    <property type="match status" value="1"/>
</dbReference>
<name>A0ABR7HQ11_9FIRM</name>
<keyword evidence="2" id="KW-0328">Glycosyltransferase</keyword>
<evidence type="ECO:0000256" key="4">
    <source>
        <dbReference type="SAM" id="Phobius"/>
    </source>
</evidence>
<evidence type="ECO:0000256" key="3">
    <source>
        <dbReference type="ARBA" id="ARBA00022679"/>
    </source>
</evidence>
<dbReference type="Gene3D" id="3.90.550.10">
    <property type="entry name" value="Spore Coat Polysaccharide Biosynthesis Protein SpsA, Chain A"/>
    <property type="match status" value="1"/>
</dbReference>
<dbReference type="EMBL" id="JACOPR010000001">
    <property type="protein sequence ID" value="MBC5729592.1"/>
    <property type="molecule type" value="Genomic_DNA"/>
</dbReference>
<reference evidence="5 6" key="1">
    <citation type="submission" date="2020-08" db="EMBL/GenBank/DDBJ databases">
        <title>Genome public.</title>
        <authorList>
            <person name="Liu C."/>
            <person name="Sun Q."/>
        </authorList>
    </citation>
    <scope>NUCLEOTIDE SEQUENCE [LARGE SCALE GENOMIC DNA]</scope>
    <source>
        <strain evidence="5 6">New-38</strain>
    </source>
</reference>
<accession>A0ABR7HQ11</accession>
<evidence type="ECO:0000256" key="2">
    <source>
        <dbReference type="ARBA" id="ARBA00022676"/>
    </source>
</evidence>
<comment type="caution">
    <text evidence="5">The sequence shown here is derived from an EMBL/GenBank/DDBJ whole genome shotgun (WGS) entry which is preliminary data.</text>
</comment>
<dbReference type="PANTHER" id="PTHR43630:SF1">
    <property type="entry name" value="POLY-BETA-1,6-N-ACETYL-D-GLUCOSAMINE SYNTHASE"/>
    <property type="match status" value="1"/>
</dbReference>
<feature type="transmembrane region" description="Helical" evidence="4">
    <location>
        <begin position="307"/>
        <end position="329"/>
    </location>
</feature>
<comment type="similarity">
    <text evidence="1">Belongs to the glycosyltransferase 2 family.</text>
</comment>
<keyword evidence="3" id="KW-0808">Transferase</keyword>
<keyword evidence="4" id="KW-0472">Membrane</keyword>
<organism evidence="5 6">
    <name type="scientific">Pseudoflavonifractor hominis</name>
    <dbReference type="NCBI Taxonomy" id="2763059"/>
    <lineage>
        <taxon>Bacteria</taxon>
        <taxon>Bacillati</taxon>
        <taxon>Bacillota</taxon>
        <taxon>Clostridia</taxon>
        <taxon>Eubacteriales</taxon>
        <taxon>Oscillospiraceae</taxon>
        <taxon>Pseudoflavonifractor</taxon>
    </lineage>
</organism>
<feature type="transmembrane region" description="Helical" evidence="4">
    <location>
        <begin position="349"/>
        <end position="373"/>
    </location>
</feature>
<dbReference type="PANTHER" id="PTHR43630">
    <property type="entry name" value="POLY-BETA-1,6-N-ACETYL-D-GLUCOSAMINE SYNTHASE"/>
    <property type="match status" value="1"/>
</dbReference>
<keyword evidence="4" id="KW-1133">Transmembrane helix</keyword>
<evidence type="ECO:0000313" key="6">
    <source>
        <dbReference type="Proteomes" id="UP000660021"/>
    </source>
</evidence>